<name>A0AAN8L0F4_9TELE</name>
<accession>A0AAN8L0F4</accession>
<dbReference type="EMBL" id="JAGTTL010000029">
    <property type="protein sequence ID" value="KAK6298770.1"/>
    <property type="molecule type" value="Genomic_DNA"/>
</dbReference>
<feature type="chain" id="PRO_5043033066" evidence="1">
    <location>
        <begin position="19"/>
        <end position="144"/>
    </location>
</feature>
<dbReference type="Proteomes" id="UP001356427">
    <property type="component" value="Unassembled WGS sequence"/>
</dbReference>
<evidence type="ECO:0000256" key="1">
    <source>
        <dbReference type="SAM" id="SignalP"/>
    </source>
</evidence>
<proteinExistence type="predicted"/>
<comment type="caution">
    <text evidence="2">The sequence shown here is derived from an EMBL/GenBank/DDBJ whole genome shotgun (WGS) entry which is preliminary data.</text>
</comment>
<dbReference type="AlphaFoldDB" id="A0AAN8L0F4"/>
<gene>
    <name evidence="2" type="ORF">J4Q44_G00302800</name>
</gene>
<keyword evidence="3" id="KW-1185">Reference proteome</keyword>
<keyword evidence="1" id="KW-0732">Signal</keyword>
<reference evidence="2 3" key="1">
    <citation type="submission" date="2021-04" db="EMBL/GenBank/DDBJ databases">
        <authorList>
            <person name="De Guttry C."/>
            <person name="Zahm M."/>
            <person name="Klopp C."/>
            <person name="Cabau C."/>
            <person name="Louis A."/>
            <person name="Berthelot C."/>
            <person name="Parey E."/>
            <person name="Roest Crollius H."/>
            <person name="Montfort J."/>
            <person name="Robinson-Rechavi M."/>
            <person name="Bucao C."/>
            <person name="Bouchez O."/>
            <person name="Gislard M."/>
            <person name="Lluch J."/>
            <person name="Milhes M."/>
            <person name="Lampietro C."/>
            <person name="Lopez Roques C."/>
            <person name="Donnadieu C."/>
            <person name="Braasch I."/>
            <person name="Desvignes T."/>
            <person name="Postlethwait J."/>
            <person name="Bobe J."/>
            <person name="Wedekind C."/>
            <person name="Guiguen Y."/>
        </authorList>
    </citation>
    <scope>NUCLEOTIDE SEQUENCE [LARGE SCALE GENOMIC DNA]</scope>
    <source>
        <strain evidence="2">Cs_M1</strain>
        <tissue evidence="2">Blood</tissue>
    </source>
</reference>
<evidence type="ECO:0000313" key="3">
    <source>
        <dbReference type="Proteomes" id="UP001356427"/>
    </source>
</evidence>
<protein>
    <submittedName>
        <fullName evidence="2">Uncharacterized protein</fullName>
    </submittedName>
</protein>
<organism evidence="2 3">
    <name type="scientific">Coregonus suidteri</name>
    <dbReference type="NCBI Taxonomy" id="861788"/>
    <lineage>
        <taxon>Eukaryota</taxon>
        <taxon>Metazoa</taxon>
        <taxon>Chordata</taxon>
        <taxon>Craniata</taxon>
        <taxon>Vertebrata</taxon>
        <taxon>Euteleostomi</taxon>
        <taxon>Actinopterygii</taxon>
        <taxon>Neopterygii</taxon>
        <taxon>Teleostei</taxon>
        <taxon>Protacanthopterygii</taxon>
        <taxon>Salmoniformes</taxon>
        <taxon>Salmonidae</taxon>
        <taxon>Coregoninae</taxon>
        <taxon>Coregonus</taxon>
    </lineage>
</organism>
<sequence length="144" mass="15907">MEAVFVLVLVVLAAVAHATDMTTCTATQNSSQCSVALCGTLDLQLLTNASGCELLFKKNLTAGPTLIFSLKRNKVTFKRPTEGRLKFFMNNGTFRTMSTHGAHFRVRVSWCRPPSSDVGSLLYWEEKENFNTTDAELKGLQPSE</sequence>
<evidence type="ECO:0000313" key="2">
    <source>
        <dbReference type="EMBL" id="KAK6298770.1"/>
    </source>
</evidence>
<feature type="signal peptide" evidence="1">
    <location>
        <begin position="1"/>
        <end position="18"/>
    </location>
</feature>